<dbReference type="Proteomes" id="UP000198838">
    <property type="component" value="Unassembled WGS sequence"/>
</dbReference>
<keyword evidence="9 12" id="KW-0479">Metal-binding</keyword>
<evidence type="ECO:0000256" key="11">
    <source>
        <dbReference type="ARBA" id="ARBA00023014"/>
    </source>
</evidence>
<evidence type="ECO:0000256" key="9">
    <source>
        <dbReference type="ARBA" id="ARBA00022723"/>
    </source>
</evidence>
<dbReference type="InterPro" id="IPR004383">
    <property type="entry name" value="rRNA_lsu_MTrfase_RlmN/Cfr"/>
</dbReference>
<dbReference type="SFLD" id="SFLDS00029">
    <property type="entry name" value="Radical_SAM"/>
    <property type="match status" value="1"/>
</dbReference>
<dbReference type="NCBIfam" id="TIGR00048">
    <property type="entry name" value="rRNA_mod_RlmN"/>
    <property type="match status" value="1"/>
</dbReference>
<evidence type="ECO:0000256" key="7">
    <source>
        <dbReference type="ARBA" id="ARBA00022691"/>
    </source>
</evidence>
<proteinExistence type="inferred from homology"/>
<comment type="subcellular location">
    <subcellularLocation>
        <location evidence="1 12">Cytoplasm</location>
    </subcellularLocation>
</comment>
<feature type="active site" description="S-methylcysteine intermediate" evidence="12">
    <location>
        <position position="335"/>
    </location>
</feature>
<evidence type="ECO:0000313" key="14">
    <source>
        <dbReference type="EMBL" id="SFB04353.1"/>
    </source>
</evidence>
<comment type="function">
    <text evidence="12">Specifically methylates position 2 of adenine 2503 in 23S rRNA and position 2 of adenine 37 in tRNAs.</text>
</comment>
<gene>
    <name evidence="12" type="primary">rlmN</name>
    <name evidence="14" type="ORF">SAMN05216249_107149</name>
</gene>
<organism evidence="14 15">
    <name type="scientific">Acetitomaculum ruminis DSM 5522</name>
    <dbReference type="NCBI Taxonomy" id="1120918"/>
    <lineage>
        <taxon>Bacteria</taxon>
        <taxon>Bacillati</taxon>
        <taxon>Bacillota</taxon>
        <taxon>Clostridia</taxon>
        <taxon>Lachnospirales</taxon>
        <taxon>Lachnospiraceae</taxon>
        <taxon>Acetitomaculum</taxon>
    </lineage>
</organism>
<dbReference type="AlphaFoldDB" id="A0A1I0XWL9"/>
<dbReference type="InterPro" id="IPR027492">
    <property type="entry name" value="RNA_MTrfase_RlmN"/>
</dbReference>
<dbReference type="Gene3D" id="3.20.20.70">
    <property type="entry name" value="Aldolase class I"/>
    <property type="match status" value="1"/>
</dbReference>
<dbReference type="InterPro" id="IPR040072">
    <property type="entry name" value="Methyltransferase_A"/>
</dbReference>
<dbReference type="Pfam" id="PF21016">
    <property type="entry name" value="RlmN_N"/>
    <property type="match status" value="1"/>
</dbReference>
<comment type="similarity">
    <text evidence="12">Belongs to the radical SAM superfamily. RlmN family.</text>
</comment>
<keyword evidence="3 12" id="KW-0963">Cytoplasm</keyword>
<feature type="binding site" evidence="12">
    <location>
        <position position="292"/>
    </location>
    <ligand>
        <name>S-adenosyl-L-methionine</name>
        <dbReference type="ChEBI" id="CHEBI:59789"/>
    </ligand>
</feature>
<evidence type="ECO:0000256" key="2">
    <source>
        <dbReference type="ARBA" id="ARBA00022485"/>
    </source>
</evidence>
<comment type="miscellaneous">
    <text evidence="12">Reaction proceeds by a ping-pong mechanism involving intermediate methylation of a conserved cysteine residue.</text>
</comment>
<keyword evidence="8 12" id="KW-0819">tRNA processing</keyword>
<keyword evidence="11 12" id="KW-0411">Iron-sulfur</keyword>
<comment type="cofactor">
    <cofactor evidence="12">
        <name>[4Fe-4S] cluster</name>
        <dbReference type="ChEBI" id="CHEBI:49883"/>
    </cofactor>
    <text evidence="12">Binds 1 [4Fe-4S] cluster. The cluster is coordinated with 3 cysteines and an exchangeable S-adenosyl-L-methionine.</text>
</comment>
<keyword evidence="2 12" id="KW-0004">4Fe-4S</keyword>
<dbReference type="InterPro" id="IPR007197">
    <property type="entry name" value="rSAM"/>
</dbReference>
<dbReference type="PIRSF" id="PIRSF006004">
    <property type="entry name" value="CHP00048"/>
    <property type="match status" value="1"/>
</dbReference>
<comment type="catalytic activity">
    <reaction evidence="12">
        <text>adenosine(37) in tRNA + 2 reduced [2Fe-2S]-[ferredoxin] + 2 S-adenosyl-L-methionine = 2-methyladenosine(37) in tRNA + 5'-deoxyadenosine + L-methionine + 2 oxidized [2Fe-2S]-[ferredoxin] + S-adenosyl-L-homocysteine</text>
        <dbReference type="Rhea" id="RHEA:43332"/>
        <dbReference type="Rhea" id="RHEA-COMP:10000"/>
        <dbReference type="Rhea" id="RHEA-COMP:10001"/>
        <dbReference type="Rhea" id="RHEA-COMP:10162"/>
        <dbReference type="Rhea" id="RHEA-COMP:10485"/>
        <dbReference type="ChEBI" id="CHEBI:17319"/>
        <dbReference type="ChEBI" id="CHEBI:33737"/>
        <dbReference type="ChEBI" id="CHEBI:33738"/>
        <dbReference type="ChEBI" id="CHEBI:57844"/>
        <dbReference type="ChEBI" id="CHEBI:57856"/>
        <dbReference type="ChEBI" id="CHEBI:59789"/>
        <dbReference type="ChEBI" id="CHEBI:74411"/>
        <dbReference type="ChEBI" id="CHEBI:74497"/>
        <dbReference type="EC" id="2.1.1.192"/>
    </reaction>
</comment>
<dbReference type="EC" id="2.1.1.192" evidence="12"/>
<evidence type="ECO:0000256" key="10">
    <source>
        <dbReference type="ARBA" id="ARBA00023004"/>
    </source>
</evidence>
<dbReference type="Gene3D" id="1.10.150.530">
    <property type="match status" value="1"/>
</dbReference>
<feature type="active site" description="Proton acceptor" evidence="12">
    <location>
        <position position="94"/>
    </location>
</feature>
<dbReference type="FunFam" id="3.20.20.70:FF:000014">
    <property type="entry name" value="Probable dual-specificity RNA methyltransferase RlmN"/>
    <property type="match status" value="1"/>
</dbReference>
<dbReference type="PANTHER" id="PTHR30544:SF5">
    <property type="entry name" value="RADICAL SAM CORE DOMAIN-CONTAINING PROTEIN"/>
    <property type="match status" value="1"/>
</dbReference>
<dbReference type="STRING" id="1120918.SAMN05216249_107149"/>
<dbReference type="InterPro" id="IPR058240">
    <property type="entry name" value="rSAM_sf"/>
</dbReference>
<dbReference type="OrthoDB" id="9793973at2"/>
<evidence type="ECO:0000256" key="8">
    <source>
        <dbReference type="ARBA" id="ARBA00022694"/>
    </source>
</evidence>
<sequence length="349" mass="39569">MIEKTDLKSMTREELECECEKLGLKKFRAKQIFEWMHKKKATDFDEMTNLSKELRNQLKEGYFLDNLTILDVLESKIDGTKKFLFKLSDGNVIESVFMKYSFGNSVCISSQAGCKMGCRFCASGIGGLAKSLSAAQMLSQIYQIENFTNERVSHVVVMGSGEPFDNYENLIKFIMIISDSSGLNISKRNLTVSTCGIIPKIKEFSDLKLPVTLAISLHAPNQEKRKELMPVANKYHYDELIESCKYFVKETGRRITFEYSLCAGVNDSIQDADELSKNLKGINAHVNLIPVNPVKERSFKNPLQKSVKDFKKQLENNGINVTIRREMGRDINGACGQLRRSYIESEELG</sequence>
<keyword evidence="6 12" id="KW-0808">Transferase</keyword>
<evidence type="ECO:0000256" key="4">
    <source>
        <dbReference type="ARBA" id="ARBA00022552"/>
    </source>
</evidence>
<keyword evidence="7 12" id="KW-0949">S-adenosyl-L-methionine</keyword>
<evidence type="ECO:0000313" key="15">
    <source>
        <dbReference type="Proteomes" id="UP000198838"/>
    </source>
</evidence>
<dbReference type="PANTHER" id="PTHR30544">
    <property type="entry name" value="23S RRNA METHYLTRANSFERASE"/>
    <property type="match status" value="1"/>
</dbReference>
<keyword evidence="5 12" id="KW-0489">Methyltransferase</keyword>
<evidence type="ECO:0000259" key="13">
    <source>
        <dbReference type="PROSITE" id="PS51918"/>
    </source>
</evidence>
<dbReference type="GO" id="GO:0019843">
    <property type="term" value="F:rRNA binding"/>
    <property type="evidence" value="ECO:0007669"/>
    <property type="project" value="UniProtKB-UniRule"/>
</dbReference>
<dbReference type="GO" id="GO:0070040">
    <property type="term" value="F:rRNA (adenine(2503)-C2-)-methyltransferase activity"/>
    <property type="evidence" value="ECO:0007669"/>
    <property type="project" value="UniProtKB-UniRule"/>
</dbReference>
<dbReference type="GO" id="GO:0000049">
    <property type="term" value="F:tRNA binding"/>
    <property type="evidence" value="ECO:0007669"/>
    <property type="project" value="UniProtKB-UniRule"/>
</dbReference>
<feature type="binding site" evidence="12">
    <location>
        <position position="114"/>
    </location>
    <ligand>
        <name>[4Fe-4S] cluster</name>
        <dbReference type="ChEBI" id="CHEBI:49883"/>
        <note>4Fe-4S-S-AdoMet</note>
    </ligand>
</feature>
<accession>A0A1I0XWL9</accession>
<dbReference type="RefSeq" id="WP_092871902.1">
    <property type="nucleotide sequence ID" value="NZ_FOJY01000007.1"/>
</dbReference>
<dbReference type="GO" id="GO:0070475">
    <property type="term" value="P:rRNA base methylation"/>
    <property type="evidence" value="ECO:0007669"/>
    <property type="project" value="UniProtKB-UniRule"/>
</dbReference>
<name>A0A1I0XWL9_9FIRM</name>
<dbReference type="GO" id="GO:0002935">
    <property type="term" value="F:tRNA (adenine(37)-C2)-methyltransferase activity"/>
    <property type="evidence" value="ECO:0007669"/>
    <property type="project" value="UniProtKB-UniRule"/>
</dbReference>
<dbReference type="GO" id="GO:0030488">
    <property type="term" value="P:tRNA methylation"/>
    <property type="evidence" value="ECO:0007669"/>
    <property type="project" value="UniProtKB-UniRule"/>
</dbReference>
<reference evidence="14 15" key="1">
    <citation type="submission" date="2016-10" db="EMBL/GenBank/DDBJ databases">
        <authorList>
            <person name="de Groot N.N."/>
        </authorList>
    </citation>
    <scope>NUCLEOTIDE SEQUENCE [LARGE SCALE GENOMIC DNA]</scope>
    <source>
        <strain evidence="14 15">DSM 5522</strain>
    </source>
</reference>
<dbReference type="PROSITE" id="PS51918">
    <property type="entry name" value="RADICAL_SAM"/>
    <property type="match status" value="1"/>
</dbReference>
<dbReference type="GO" id="GO:0046872">
    <property type="term" value="F:metal ion binding"/>
    <property type="evidence" value="ECO:0007669"/>
    <property type="project" value="UniProtKB-KW"/>
</dbReference>
<comment type="caution">
    <text evidence="12">Lacks conserved residue(s) required for the propagation of feature annotation.</text>
</comment>
<feature type="domain" description="Radical SAM core" evidence="13">
    <location>
        <begin position="100"/>
        <end position="330"/>
    </location>
</feature>
<dbReference type="CDD" id="cd01335">
    <property type="entry name" value="Radical_SAM"/>
    <property type="match status" value="1"/>
</dbReference>
<dbReference type="Pfam" id="PF04055">
    <property type="entry name" value="Radical_SAM"/>
    <property type="match status" value="1"/>
</dbReference>
<feature type="binding site" evidence="12">
    <location>
        <begin position="216"/>
        <end position="218"/>
    </location>
    <ligand>
        <name>S-adenosyl-L-methionine</name>
        <dbReference type="ChEBI" id="CHEBI:59789"/>
    </ligand>
</feature>
<feature type="binding site" evidence="12">
    <location>
        <begin position="161"/>
        <end position="162"/>
    </location>
    <ligand>
        <name>S-adenosyl-L-methionine</name>
        <dbReference type="ChEBI" id="CHEBI:59789"/>
    </ligand>
</feature>
<evidence type="ECO:0000256" key="12">
    <source>
        <dbReference type="HAMAP-Rule" id="MF_01849"/>
    </source>
</evidence>
<evidence type="ECO:0000256" key="1">
    <source>
        <dbReference type="ARBA" id="ARBA00004496"/>
    </source>
</evidence>
<dbReference type="SFLD" id="SFLDF00275">
    <property type="entry name" value="adenosine_C2_methyltransferase"/>
    <property type="match status" value="1"/>
</dbReference>
<evidence type="ECO:0000256" key="3">
    <source>
        <dbReference type="ARBA" id="ARBA00022490"/>
    </source>
</evidence>
<dbReference type="EMBL" id="FOJY01000007">
    <property type="protein sequence ID" value="SFB04353.1"/>
    <property type="molecule type" value="Genomic_DNA"/>
</dbReference>
<protein>
    <recommendedName>
        <fullName evidence="12">Probable dual-specificity RNA methyltransferase RlmN</fullName>
        <ecNumber evidence="12">2.1.1.192</ecNumber>
    </recommendedName>
    <alternativeName>
        <fullName evidence="12">23S rRNA (adenine(2503)-C(2))-methyltransferase</fullName>
    </alternativeName>
    <alternativeName>
        <fullName evidence="12">23S rRNA m2A2503 methyltransferase</fullName>
    </alternativeName>
    <alternativeName>
        <fullName evidence="12">Ribosomal RNA large subunit methyltransferase N</fullName>
    </alternativeName>
    <alternativeName>
        <fullName evidence="12">tRNA (adenine(37)-C(2))-methyltransferase</fullName>
    </alternativeName>
    <alternativeName>
        <fullName evidence="12">tRNA m2A37 methyltransferase</fullName>
    </alternativeName>
</protein>
<feature type="binding site" evidence="12">
    <location>
        <position position="118"/>
    </location>
    <ligand>
        <name>[4Fe-4S] cluster</name>
        <dbReference type="ChEBI" id="CHEBI:49883"/>
        <note>4Fe-4S-S-AdoMet</note>
    </ligand>
</feature>
<dbReference type="InterPro" id="IPR013785">
    <property type="entry name" value="Aldolase_TIM"/>
</dbReference>
<evidence type="ECO:0000256" key="6">
    <source>
        <dbReference type="ARBA" id="ARBA00022679"/>
    </source>
</evidence>
<feature type="binding site" evidence="12">
    <location>
        <position position="193"/>
    </location>
    <ligand>
        <name>S-adenosyl-L-methionine</name>
        <dbReference type="ChEBI" id="CHEBI:59789"/>
    </ligand>
</feature>
<dbReference type="GO" id="GO:0051539">
    <property type="term" value="F:4 iron, 4 sulfur cluster binding"/>
    <property type="evidence" value="ECO:0007669"/>
    <property type="project" value="UniProtKB-UniRule"/>
</dbReference>
<dbReference type="GO" id="GO:0005737">
    <property type="term" value="C:cytoplasm"/>
    <property type="evidence" value="ECO:0007669"/>
    <property type="project" value="UniProtKB-SubCell"/>
</dbReference>
<keyword evidence="4 12" id="KW-0698">rRNA processing</keyword>
<feature type="binding site" evidence="12">
    <location>
        <position position="121"/>
    </location>
    <ligand>
        <name>[4Fe-4S] cluster</name>
        <dbReference type="ChEBI" id="CHEBI:49883"/>
        <note>4Fe-4S-S-AdoMet</note>
    </ligand>
</feature>
<comment type="catalytic activity">
    <reaction evidence="12">
        <text>adenosine(2503) in 23S rRNA + 2 reduced [2Fe-2S]-[ferredoxin] + 2 S-adenosyl-L-methionine = 2-methyladenosine(2503) in 23S rRNA + 5'-deoxyadenosine + L-methionine + 2 oxidized [2Fe-2S]-[ferredoxin] + S-adenosyl-L-homocysteine</text>
        <dbReference type="Rhea" id="RHEA:42916"/>
        <dbReference type="Rhea" id="RHEA-COMP:10000"/>
        <dbReference type="Rhea" id="RHEA-COMP:10001"/>
        <dbReference type="Rhea" id="RHEA-COMP:10152"/>
        <dbReference type="Rhea" id="RHEA-COMP:10282"/>
        <dbReference type="ChEBI" id="CHEBI:17319"/>
        <dbReference type="ChEBI" id="CHEBI:33737"/>
        <dbReference type="ChEBI" id="CHEBI:33738"/>
        <dbReference type="ChEBI" id="CHEBI:57844"/>
        <dbReference type="ChEBI" id="CHEBI:57856"/>
        <dbReference type="ChEBI" id="CHEBI:59789"/>
        <dbReference type="ChEBI" id="CHEBI:74411"/>
        <dbReference type="ChEBI" id="CHEBI:74497"/>
        <dbReference type="EC" id="2.1.1.192"/>
    </reaction>
</comment>
<dbReference type="InterPro" id="IPR048641">
    <property type="entry name" value="RlmN_N"/>
</dbReference>
<evidence type="ECO:0000256" key="5">
    <source>
        <dbReference type="ARBA" id="ARBA00022603"/>
    </source>
</evidence>
<dbReference type="SUPFAM" id="SSF102114">
    <property type="entry name" value="Radical SAM enzymes"/>
    <property type="match status" value="1"/>
</dbReference>
<keyword evidence="15" id="KW-1185">Reference proteome</keyword>
<dbReference type="SFLD" id="SFLDG01062">
    <property type="entry name" value="methyltransferase_(Class_A)"/>
    <property type="match status" value="1"/>
</dbReference>
<keyword evidence="12" id="KW-1015">Disulfide bond</keyword>
<dbReference type="HAMAP" id="MF_01849">
    <property type="entry name" value="RNA_methyltr_RlmN"/>
    <property type="match status" value="1"/>
</dbReference>
<keyword evidence="10 12" id="KW-0408">Iron</keyword>